<accession>A0A1V9ELY5</accession>
<evidence type="ECO:0000313" key="9">
    <source>
        <dbReference type="EMBL" id="OQP47062.1"/>
    </source>
</evidence>
<gene>
    <name evidence="9" type="ORF">A4H97_05975</name>
</gene>
<keyword evidence="10" id="KW-1185">Reference proteome</keyword>
<organism evidence="9 10">
    <name type="scientific">Niastella yeongjuensis</name>
    <dbReference type="NCBI Taxonomy" id="354355"/>
    <lineage>
        <taxon>Bacteria</taxon>
        <taxon>Pseudomonadati</taxon>
        <taxon>Bacteroidota</taxon>
        <taxon>Chitinophagia</taxon>
        <taxon>Chitinophagales</taxon>
        <taxon>Chitinophagaceae</taxon>
        <taxon>Niastella</taxon>
    </lineage>
</organism>
<dbReference type="GO" id="GO:0044874">
    <property type="term" value="P:lipoprotein localization to outer membrane"/>
    <property type="evidence" value="ECO:0007669"/>
    <property type="project" value="TreeGrafter"/>
</dbReference>
<dbReference type="EMBL" id="LVXG01000023">
    <property type="protein sequence ID" value="OQP47062.1"/>
    <property type="molecule type" value="Genomic_DNA"/>
</dbReference>
<dbReference type="RefSeq" id="WP_081201071.1">
    <property type="nucleotide sequence ID" value="NZ_FOCZ01000002.1"/>
</dbReference>
<dbReference type="AlphaFoldDB" id="A0A1V9ELY5"/>
<keyword evidence="3" id="KW-1003">Cell membrane</keyword>
<feature type="domain" description="ABC3 transporter permease C-terminal" evidence="8">
    <location>
        <begin position="279"/>
        <end position="399"/>
    </location>
</feature>
<evidence type="ECO:0000256" key="4">
    <source>
        <dbReference type="ARBA" id="ARBA00022692"/>
    </source>
</evidence>
<evidence type="ECO:0000256" key="3">
    <source>
        <dbReference type="ARBA" id="ARBA00022475"/>
    </source>
</evidence>
<keyword evidence="6 7" id="KW-0472">Membrane</keyword>
<feature type="transmembrane region" description="Helical" evidence="7">
    <location>
        <begin position="21"/>
        <end position="44"/>
    </location>
</feature>
<dbReference type="GO" id="GO:0098797">
    <property type="term" value="C:plasma membrane protein complex"/>
    <property type="evidence" value="ECO:0007669"/>
    <property type="project" value="TreeGrafter"/>
</dbReference>
<proteinExistence type="inferred from homology"/>
<dbReference type="Proteomes" id="UP000192610">
    <property type="component" value="Unassembled WGS sequence"/>
</dbReference>
<evidence type="ECO:0000256" key="2">
    <source>
        <dbReference type="ARBA" id="ARBA00005236"/>
    </source>
</evidence>
<keyword evidence="4 7" id="KW-0812">Transmembrane</keyword>
<evidence type="ECO:0000256" key="6">
    <source>
        <dbReference type="ARBA" id="ARBA00023136"/>
    </source>
</evidence>
<name>A0A1V9ELY5_9BACT</name>
<feature type="transmembrane region" description="Helical" evidence="7">
    <location>
        <begin position="274"/>
        <end position="300"/>
    </location>
</feature>
<evidence type="ECO:0000313" key="10">
    <source>
        <dbReference type="Proteomes" id="UP000192610"/>
    </source>
</evidence>
<dbReference type="PANTHER" id="PTHR30489:SF0">
    <property type="entry name" value="LIPOPROTEIN-RELEASING SYSTEM TRANSMEMBRANE PROTEIN LOLE"/>
    <property type="match status" value="1"/>
</dbReference>
<comment type="caution">
    <text evidence="9">The sequence shown here is derived from an EMBL/GenBank/DDBJ whole genome shotgun (WGS) entry which is preliminary data.</text>
</comment>
<evidence type="ECO:0000259" key="8">
    <source>
        <dbReference type="Pfam" id="PF02687"/>
    </source>
</evidence>
<dbReference type="Pfam" id="PF02687">
    <property type="entry name" value="FtsX"/>
    <property type="match status" value="1"/>
</dbReference>
<evidence type="ECO:0000256" key="1">
    <source>
        <dbReference type="ARBA" id="ARBA00004651"/>
    </source>
</evidence>
<protein>
    <recommendedName>
        <fullName evidence="8">ABC3 transporter permease C-terminal domain-containing protein</fullName>
    </recommendedName>
</protein>
<feature type="transmembrane region" description="Helical" evidence="7">
    <location>
        <begin position="370"/>
        <end position="393"/>
    </location>
</feature>
<evidence type="ECO:0000256" key="5">
    <source>
        <dbReference type="ARBA" id="ARBA00022989"/>
    </source>
</evidence>
<dbReference type="InterPro" id="IPR051447">
    <property type="entry name" value="Lipoprotein-release_system"/>
</dbReference>
<evidence type="ECO:0000256" key="7">
    <source>
        <dbReference type="SAM" id="Phobius"/>
    </source>
</evidence>
<comment type="subcellular location">
    <subcellularLocation>
        <location evidence="1">Cell membrane</location>
        <topology evidence="1">Multi-pass membrane protein</topology>
    </subcellularLocation>
</comment>
<comment type="similarity">
    <text evidence="2">Belongs to the ABC-4 integral membrane protein family. LolC/E subfamily.</text>
</comment>
<keyword evidence="5 7" id="KW-1133">Transmembrane helix</keyword>
<dbReference type="PANTHER" id="PTHR30489">
    <property type="entry name" value="LIPOPROTEIN-RELEASING SYSTEM TRANSMEMBRANE PROTEIN LOLE"/>
    <property type="match status" value="1"/>
</dbReference>
<dbReference type="OrthoDB" id="1522724at2"/>
<feature type="transmembrane region" description="Helical" evidence="7">
    <location>
        <begin position="327"/>
        <end position="350"/>
    </location>
</feature>
<reference evidence="10" key="1">
    <citation type="submission" date="2016-04" db="EMBL/GenBank/DDBJ databases">
        <authorList>
            <person name="Chen L."/>
            <person name="Zhuang W."/>
            <person name="Wang G."/>
        </authorList>
    </citation>
    <scope>NUCLEOTIDE SEQUENCE [LARGE SCALE GENOMIC DNA]</scope>
    <source>
        <strain evidence="10">17621</strain>
    </source>
</reference>
<dbReference type="STRING" id="354355.SAMN05660816_01222"/>
<sequence length="407" mass="44690">MNFLFAWRYFKAKKSTNAINVIAWVSIVAIMGITFAFIVVLSVFNGFEGLVKSLYSSFYPDIKISAKSGKTIILTPQQLQKLAAIKGVHAYSLVAEEKTLLINGDVVVPVNLKGVDTSYESVAGVAQKLIRGNFQTGNAEEPSLVLGNGVENAVGIESDKYLYPLSVYAFKRGMNFNVADPYQSVQAAKIATSGTFLIQQDIDNKYAITNLDFMKGLMGLGPNEYSSVEMGLHGSVQDKDVQKEIQQLLGITYSVETKYEQNQSLYSVMSLEKWAIYGILTLMLIVAAFTMIGSLTMLVLEKQKDIQVLKSMGANNKLIQKIFLTEGLLLAGIGCLGGVILAVIFCWAQVKYKIIAIQGGTFLIDYYPVQLVATDFLLVLLTVSLVAFLASWFPSRKAALQPIELRS</sequence>
<dbReference type="InterPro" id="IPR003838">
    <property type="entry name" value="ABC3_permease_C"/>
</dbReference>